<organism evidence="1 2">
    <name type="scientific">Dreissena polymorpha</name>
    <name type="common">Zebra mussel</name>
    <name type="synonym">Mytilus polymorpha</name>
    <dbReference type="NCBI Taxonomy" id="45954"/>
    <lineage>
        <taxon>Eukaryota</taxon>
        <taxon>Metazoa</taxon>
        <taxon>Spiralia</taxon>
        <taxon>Lophotrochozoa</taxon>
        <taxon>Mollusca</taxon>
        <taxon>Bivalvia</taxon>
        <taxon>Autobranchia</taxon>
        <taxon>Heteroconchia</taxon>
        <taxon>Euheterodonta</taxon>
        <taxon>Imparidentia</taxon>
        <taxon>Neoheterodontei</taxon>
        <taxon>Myida</taxon>
        <taxon>Dreissenoidea</taxon>
        <taxon>Dreissenidae</taxon>
        <taxon>Dreissena</taxon>
    </lineage>
</organism>
<dbReference type="Proteomes" id="UP000828390">
    <property type="component" value="Unassembled WGS sequence"/>
</dbReference>
<keyword evidence="2" id="KW-1185">Reference proteome</keyword>
<reference evidence="1" key="1">
    <citation type="journal article" date="2019" name="bioRxiv">
        <title>The Genome of the Zebra Mussel, Dreissena polymorpha: A Resource for Invasive Species Research.</title>
        <authorList>
            <person name="McCartney M.A."/>
            <person name="Auch B."/>
            <person name="Kono T."/>
            <person name="Mallez S."/>
            <person name="Zhang Y."/>
            <person name="Obille A."/>
            <person name="Becker A."/>
            <person name="Abrahante J.E."/>
            <person name="Garbe J."/>
            <person name="Badalamenti J.P."/>
            <person name="Herman A."/>
            <person name="Mangelson H."/>
            <person name="Liachko I."/>
            <person name="Sullivan S."/>
            <person name="Sone E.D."/>
            <person name="Koren S."/>
            <person name="Silverstein K.A.T."/>
            <person name="Beckman K.B."/>
            <person name="Gohl D.M."/>
        </authorList>
    </citation>
    <scope>NUCLEOTIDE SEQUENCE</scope>
    <source>
        <strain evidence="1">Duluth1</strain>
        <tissue evidence="1">Whole animal</tissue>
    </source>
</reference>
<protein>
    <submittedName>
        <fullName evidence="1">Uncharacterized protein</fullName>
    </submittedName>
</protein>
<dbReference type="AlphaFoldDB" id="A0A9D4CGG8"/>
<gene>
    <name evidence="1" type="ORF">DPMN_049859</name>
</gene>
<evidence type="ECO:0000313" key="1">
    <source>
        <dbReference type="EMBL" id="KAH3724057.1"/>
    </source>
</evidence>
<dbReference type="EMBL" id="JAIWYP010000012">
    <property type="protein sequence ID" value="KAH3724057.1"/>
    <property type="molecule type" value="Genomic_DNA"/>
</dbReference>
<sequence length="159" mass="17243">MRVARDVTVCSHVSLAVDYGTFRRPADRRAHPLGSCWSSLVRSNGRRPASDEKPRRAVILRSPYQRHGSRVRLYVSGKISSSPVRTADGRHMVSYRWSGIHAAGTTASSFGGRASGLCTVVIQAGRPYWKGPGLARAVQPPVVPVLDNMSATISYGPVD</sequence>
<reference evidence="1" key="2">
    <citation type="submission" date="2020-11" db="EMBL/GenBank/DDBJ databases">
        <authorList>
            <person name="McCartney M.A."/>
            <person name="Auch B."/>
            <person name="Kono T."/>
            <person name="Mallez S."/>
            <person name="Becker A."/>
            <person name="Gohl D.M."/>
            <person name="Silverstein K.A.T."/>
            <person name="Koren S."/>
            <person name="Bechman K.B."/>
            <person name="Herman A."/>
            <person name="Abrahante J.E."/>
            <person name="Garbe J."/>
        </authorList>
    </citation>
    <scope>NUCLEOTIDE SEQUENCE</scope>
    <source>
        <strain evidence="1">Duluth1</strain>
        <tissue evidence="1">Whole animal</tissue>
    </source>
</reference>
<evidence type="ECO:0000313" key="2">
    <source>
        <dbReference type="Proteomes" id="UP000828390"/>
    </source>
</evidence>
<proteinExistence type="predicted"/>
<comment type="caution">
    <text evidence="1">The sequence shown here is derived from an EMBL/GenBank/DDBJ whole genome shotgun (WGS) entry which is preliminary data.</text>
</comment>
<accession>A0A9D4CGG8</accession>
<name>A0A9D4CGG8_DREPO</name>